<feature type="region of interest" description="Disordered" evidence="1">
    <location>
        <begin position="252"/>
        <end position="282"/>
    </location>
</feature>
<accession>A0AAE0UCY9</accession>
<dbReference type="Gene3D" id="3.40.50.300">
    <property type="entry name" value="P-loop containing nucleotide triphosphate hydrolases"/>
    <property type="match status" value="1"/>
</dbReference>
<feature type="compositionally biased region" description="Basic and acidic residues" evidence="1">
    <location>
        <begin position="83"/>
        <end position="93"/>
    </location>
</feature>
<dbReference type="PANTHER" id="PTHR46411:SF3">
    <property type="entry name" value="AAA+ ATPASE DOMAIN-CONTAINING PROTEIN"/>
    <property type="match status" value="1"/>
</dbReference>
<protein>
    <recommendedName>
        <fullName evidence="2">AAA+ ATPase domain-containing protein</fullName>
    </recommendedName>
</protein>
<feature type="compositionally biased region" description="Low complexity" evidence="1">
    <location>
        <begin position="1007"/>
        <end position="1045"/>
    </location>
</feature>
<dbReference type="EMBL" id="JAUTDP010000004">
    <property type="protein sequence ID" value="KAK3399547.1"/>
    <property type="molecule type" value="Genomic_DNA"/>
</dbReference>
<reference evidence="3" key="2">
    <citation type="submission" date="2023-07" db="EMBL/GenBank/DDBJ databases">
        <authorList>
            <consortium name="Lawrence Berkeley National Laboratory"/>
            <person name="Haridas S."/>
            <person name="Hensen N."/>
            <person name="Bonometti L."/>
            <person name="Westerberg I."/>
            <person name="Brannstrom I.O."/>
            <person name="Guillou S."/>
            <person name="Cros-Aarteil S."/>
            <person name="Calhoun S."/>
            <person name="Kuo A."/>
            <person name="Mondo S."/>
            <person name="Pangilinan J."/>
            <person name="Riley R."/>
            <person name="LaButti K."/>
            <person name="Andreopoulos B."/>
            <person name="Lipzen A."/>
            <person name="Chen C."/>
            <person name="Yanf M."/>
            <person name="Daum C."/>
            <person name="Ng V."/>
            <person name="Clum A."/>
            <person name="Steindorff A."/>
            <person name="Ohm R."/>
            <person name="Martin F."/>
            <person name="Silar P."/>
            <person name="Natvig D."/>
            <person name="Lalanne C."/>
            <person name="Gautier V."/>
            <person name="Ament-velasquez S.L."/>
            <person name="Kruys A."/>
            <person name="Hutchinson M.I."/>
            <person name="Powell A.J."/>
            <person name="Barry K."/>
            <person name="Miller A.N."/>
            <person name="Grigoriev I.V."/>
            <person name="Debuchy R."/>
            <person name="Gladieux P."/>
            <person name="Thoren M.H."/>
            <person name="Johannesson H."/>
        </authorList>
    </citation>
    <scope>NUCLEOTIDE SEQUENCE</scope>
    <source>
        <strain evidence="3">FGSC 1904</strain>
    </source>
</reference>
<dbReference type="Proteomes" id="UP001281003">
    <property type="component" value="Unassembled WGS sequence"/>
</dbReference>
<evidence type="ECO:0000313" key="3">
    <source>
        <dbReference type="EMBL" id="KAK3399547.1"/>
    </source>
</evidence>
<name>A0AAE0UCY9_SORBR</name>
<feature type="domain" description="AAA+ ATPase" evidence="2">
    <location>
        <begin position="677"/>
        <end position="794"/>
    </location>
</feature>
<dbReference type="AlphaFoldDB" id="A0AAE0UCY9"/>
<feature type="compositionally biased region" description="Low complexity" evidence="1">
    <location>
        <begin position="985"/>
        <end position="999"/>
    </location>
</feature>
<dbReference type="PANTHER" id="PTHR46411">
    <property type="entry name" value="FAMILY ATPASE, PUTATIVE-RELATED"/>
    <property type="match status" value="1"/>
</dbReference>
<sequence length="1104" mass="123898">MATTLDVISPEIPAAGNPLDAKSSVMEVKEKTLLGATLPEKEADPKGSAPHEVKTAVAEDKPQAKDDSSDAKKSDSEGEEDSTEQKSNDGEEKKDDDETVEPNPYDVYPPEPEDLTLEDLVPEYRCMNFEQFKNFYEKEDMVNIIHALKGPPSLHSQIQKETQRRVGNQVRTEAEEEAARKKMVDWNGTDMLHRVRIHSPCIMKHLYRVVGKDPDFSYPMRPQTFCRPFRILVHYHSEMKKALEDLEGRLGVSPGVVEDDSDTAGRDPKSKASDASDTKEASKNYLDSKEALLHMMEYVRFMELESSTVTFTDLWYLYREGDMVYSPVPTGKGWSSANVSTNSSSSDLEASYQTCWIVYAVITPETPADPDSLQVIQPGYNDGMGRSDADAYDEDRTTRICCYYLDFDGESYAPVTHQFVIRSFSGERDVTTLPVYPTHFMGSDQEARFLKERSENGLKFAEFIKMKHLYHRGWTLTRGPVGAVLDENNKYPEHVESEVIVDFDEAFQSFPAWEPGFHVPKIVQEADLWGYDATDAMSIPTWLWNKPSTSHRYAYIVLHRTDNIAHIRRNKYLESDPFLTALRNGAHGNDAIPSEKYLQLLPRRLIVFALLARKFVNACVNSLGRISPQNGIFDKLSIDPRNKSMVRSLVHEHFRKKAHRDRGNHVVYQDLVRGKGTGLVFLLHGVPGVGKTATAEAVAQEHKKPLFAITCGDLGFEPGAVEKSLTRIFRLANRWDCILLLDEAEIFFTKRSPSDLQRNALVSGIGILFLTTNRVGTLDEAFKSRIHVSLKYPPLSRAQYEAVFRVNIDKIKEIEEKSEGCDRLVIDDQDILSWARNHYDTNKEYVGRWNGRQIRNAFLIGSSLAHYDMSEGARPEMAVPNKRHGMLDGTQFEAVAQTTLSFDMYLAETRGKDDGDLAADAKSRGHMKAPMVPVERQPPGPFGHQYMQANGSVGFNSMSHGPMNHGHNPASGFGYQHDFLLAQHQPQQQQWQTHSYPQSHDGGPTMAPSYYSSPAVPSEPAAPVPSWRKQPQEAQAPATDDAPAPSWRKPQQPSVQSLPPRGHDTPPPGIVRQRSYLGHGGPPPQTGPGAGYGGYDGGAYQQYR</sequence>
<dbReference type="Pfam" id="PF00004">
    <property type="entry name" value="AAA"/>
    <property type="match status" value="1"/>
</dbReference>
<evidence type="ECO:0000313" key="4">
    <source>
        <dbReference type="Proteomes" id="UP001281003"/>
    </source>
</evidence>
<dbReference type="GO" id="GO:0005524">
    <property type="term" value="F:ATP binding"/>
    <property type="evidence" value="ECO:0007669"/>
    <property type="project" value="InterPro"/>
</dbReference>
<dbReference type="SUPFAM" id="SSF52540">
    <property type="entry name" value="P-loop containing nucleoside triphosphate hydrolases"/>
    <property type="match status" value="1"/>
</dbReference>
<dbReference type="InterPro" id="IPR003959">
    <property type="entry name" value="ATPase_AAA_core"/>
</dbReference>
<dbReference type="Pfam" id="PF22942">
    <property type="entry name" value="DUF7025"/>
    <property type="match status" value="1"/>
</dbReference>
<dbReference type="InterPro" id="IPR027417">
    <property type="entry name" value="P-loop_NTPase"/>
</dbReference>
<feature type="compositionally biased region" description="Basic and acidic residues" evidence="1">
    <location>
        <begin position="39"/>
        <end position="76"/>
    </location>
</feature>
<dbReference type="SMART" id="SM00382">
    <property type="entry name" value="AAA"/>
    <property type="match status" value="1"/>
</dbReference>
<dbReference type="InterPro" id="IPR054289">
    <property type="entry name" value="DUF7025"/>
</dbReference>
<feature type="compositionally biased region" description="Gly residues" evidence="1">
    <location>
        <begin position="1088"/>
        <end position="1097"/>
    </location>
</feature>
<dbReference type="InterPro" id="IPR003593">
    <property type="entry name" value="AAA+_ATPase"/>
</dbReference>
<organism evidence="3 4">
    <name type="scientific">Sordaria brevicollis</name>
    <dbReference type="NCBI Taxonomy" id="83679"/>
    <lineage>
        <taxon>Eukaryota</taxon>
        <taxon>Fungi</taxon>
        <taxon>Dikarya</taxon>
        <taxon>Ascomycota</taxon>
        <taxon>Pezizomycotina</taxon>
        <taxon>Sordariomycetes</taxon>
        <taxon>Sordariomycetidae</taxon>
        <taxon>Sordariales</taxon>
        <taxon>Sordariaceae</taxon>
        <taxon>Sordaria</taxon>
    </lineage>
</organism>
<dbReference type="InterPro" id="IPR056599">
    <property type="entry name" value="AAA_lid_fung"/>
</dbReference>
<dbReference type="CDD" id="cd19481">
    <property type="entry name" value="RecA-like_protease"/>
    <property type="match status" value="1"/>
</dbReference>
<evidence type="ECO:0000259" key="2">
    <source>
        <dbReference type="SMART" id="SM00382"/>
    </source>
</evidence>
<feature type="compositionally biased region" description="Basic and acidic residues" evidence="1">
    <location>
        <begin position="263"/>
        <end position="282"/>
    </location>
</feature>
<feature type="region of interest" description="Disordered" evidence="1">
    <location>
        <begin position="1"/>
        <end position="113"/>
    </location>
</feature>
<proteinExistence type="predicted"/>
<reference evidence="3" key="1">
    <citation type="journal article" date="2023" name="Mol. Phylogenet. Evol.">
        <title>Genome-scale phylogeny and comparative genomics of the fungal order Sordariales.</title>
        <authorList>
            <person name="Hensen N."/>
            <person name="Bonometti L."/>
            <person name="Westerberg I."/>
            <person name="Brannstrom I.O."/>
            <person name="Guillou S."/>
            <person name="Cros-Aarteil S."/>
            <person name="Calhoun S."/>
            <person name="Haridas S."/>
            <person name="Kuo A."/>
            <person name="Mondo S."/>
            <person name="Pangilinan J."/>
            <person name="Riley R."/>
            <person name="LaButti K."/>
            <person name="Andreopoulos B."/>
            <person name="Lipzen A."/>
            <person name="Chen C."/>
            <person name="Yan M."/>
            <person name="Daum C."/>
            <person name="Ng V."/>
            <person name="Clum A."/>
            <person name="Steindorff A."/>
            <person name="Ohm R.A."/>
            <person name="Martin F."/>
            <person name="Silar P."/>
            <person name="Natvig D.O."/>
            <person name="Lalanne C."/>
            <person name="Gautier V."/>
            <person name="Ament-Velasquez S.L."/>
            <person name="Kruys A."/>
            <person name="Hutchinson M.I."/>
            <person name="Powell A.J."/>
            <person name="Barry K."/>
            <person name="Miller A.N."/>
            <person name="Grigoriev I.V."/>
            <person name="Debuchy R."/>
            <person name="Gladieux P."/>
            <person name="Hiltunen Thoren M."/>
            <person name="Johannesson H."/>
        </authorList>
    </citation>
    <scope>NUCLEOTIDE SEQUENCE</scope>
    <source>
        <strain evidence="3">FGSC 1904</strain>
    </source>
</reference>
<keyword evidence="4" id="KW-1185">Reference proteome</keyword>
<feature type="region of interest" description="Disordered" evidence="1">
    <location>
        <begin position="985"/>
        <end position="1104"/>
    </location>
</feature>
<comment type="caution">
    <text evidence="3">The sequence shown here is derived from an EMBL/GenBank/DDBJ whole genome shotgun (WGS) entry which is preliminary data.</text>
</comment>
<dbReference type="Pfam" id="PF23232">
    <property type="entry name" value="AAA_lid_13"/>
    <property type="match status" value="1"/>
</dbReference>
<dbReference type="GO" id="GO:0016887">
    <property type="term" value="F:ATP hydrolysis activity"/>
    <property type="evidence" value="ECO:0007669"/>
    <property type="project" value="InterPro"/>
</dbReference>
<gene>
    <name evidence="3" type="ORF">B0T20DRAFT_505532</name>
</gene>
<evidence type="ECO:0000256" key="1">
    <source>
        <dbReference type="SAM" id="MobiDB-lite"/>
    </source>
</evidence>